<proteinExistence type="predicted"/>
<dbReference type="RefSeq" id="WP_185798483.1">
    <property type="nucleotide sequence ID" value="NZ_JACLQD010000004.1"/>
</dbReference>
<feature type="chain" id="PRO_5032490290" evidence="1">
    <location>
        <begin position="23"/>
        <end position="288"/>
    </location>
</feature>
<keyword evidence="3" id="KW-1185">Reference proteome</keyword>
<dbReference type="EMBL" id="JACLQD010000004">
    <property type="protein sequence ID" value="MBC2836882.1"/>
    <property type="molecule type" value="Genomic_DNA"/>
</dbReference>
<dbReference type="PANTHER" id="PTHR30024">
    <property type="entry name" value="ALIPHATIC SULFONATES-BINDING PROTEIN-RELATED"/>
    <property type="match status" value="1"/>
</dbReference>
<dbReference type="Gene3D" id="3.40.190.10">
    <property type="entry name" value="Periplasmic binding protein-like II"/>
    <property type="match status" value="2"/>
</dbReference>
<evidence type="ECO:0000256" key="1">
    <source>
        <dbReference type="SAM" id="SignalP"/>
    </source>
</evidence>
<name>A0A842IA08_9RHOB</name>
<dbReference type="AlphaFoldDB" id="A0A842IA08"/>
<gene>
    <name evidence="2" type="ORF">H7F16_15290</name>
</gene>
<evidence type="ECO:0000313" key="2">
    <source>
        <dbReference type="EMBL" id="MBC2836882.1"/>
    </source>
</evidence>
<dbReference type="Pfam" id="PF12974">
    <property type="entry name" value="Phosphonate-bd"/>
    <property type="match status" value="1"/>
</dbReference>
<accession>A0A842IA08</accession>
<organism evidence="2 3">
    <name type="scientific">Paragemmobacter straminiformis</name>
    <dbReference type="NCBI Taxonomy" id="2045119"/>
    <lineage>
        <taxon>Bacteria</taxon>
        <taxon>Pseudomonadati</taxon>
        <taxon>Pseudomonadota</taxon>
        <taxon>Alphaproteobacteria</taxon>
        <taxon>Rhodobacterales</taxon>
        <taxon>Paracoccaceae</taxon>
        <taxon>Paragemmobacter</taxon>
    </lineage>
</organism>
<dbReference type="Proteomes" id="UP000555411">
    <property type="component" value="Unassembled WGS sequence"/>
</dbReference>
<dbReference type="SUPFAM" id="SSF53850">
    <property type="entry name" value="Periplasmic binding protein-like II"/>
    <property type="match status" value="1"/>
</dbReference>
<comment type="caution">
    <text evidence="2">The sequence shown here is derived from an EMBL/GenBank/DDBJ whole genome shotgun (WGS) entry which is preliminary data.</text>
</comment>
<keyword evidence="1" id="KW-0732">Signal</keyword>
<reference evidence="2 3" key="1">
    <citation type="journal article" date="2017" name="Int. J. Syst. Evol. Microbiol.">
        <title>Gemmobacter straminiformis sp. nov., isolated from an artificial fountain.</title>
        <authorList>
            <person name="Kang J.Y."/>
            <person name="Kim M.J."/>
            <person name="Chun J."/>
            <person name="Son K.P."/>
            <person name="Jahng K.Y."/>
        </authorList>
    </citation>
    <scope>NUCLEOTIDE SEQUENCE [LARGE SCALE GENOMIC DNA]</scope>
    <source>
        <strain evidence="2 3">CAM-8</strain>
    </source>
</reference>
<evidence type="ECO:0000313" key="3">
    <source>
        <dbReference type="Proteomes" id="UP000555411"/>
    </source>
</evidence>
<protein>
    <submittedName>
        <fullName evidence="2">PhnD/SsuA/transferrin family substrate-binding protein</fullName>
    </submittedName>
</protein>
<feature type="signal peptide" evidence="1">
    <location>
        <begin position="1"/>
        <end position="22"/>
    </location>
</feature>
<sequence length="288" mass="30829">MNAFLKAGFIALASLAATAAAAQDTIRFAVTDIDGLEALQKEMGPFKDAFEAASGLKVEFFPVSGRTVAVEAMAADQIDFVLTGPAEYIVFNARLDAKPVVTWNRPDYYANVVVLDASPLKQAGDLEGQKISFGEIGSTSQHLSPATLLADAGLVYGTDYEPVFLKRNVAMEALIQGEIAAIGLNKTHIDQMAEAFPDQKLRVLLKGDELPDDVLLASAKVPAPVVDAVRKTFAEHGDELLAAITATEENEKYIGGSFDASVTDADYDGVRKMFENVGVTEFTQFVGE</sequence>